<organism evidence="1 2">
    <name type="scientific">Kalanchoe fedtschenkoi</name>
    <name type="common">Lavender scallops</name>
    <name type="synonym">South American air plant</name>
    <dbReference type="NCBI Taxonomy" id="63787"/>
    <lineage>
        <taxon>Eukaryota</taxon>
        <taxon>Viridiplantae</taxon>
        <taxon>Streptophyta</taxon>
        <taxon>Embryophyta</taxon>
        <taxon>Tracheophyta</taxon>
        <taxon>Spermatophyta</taxon>
        <taxon>Magnoliopsida</taxon>
        <taxon>eudicotyledons</taxon>
        <taxon>Gunneridae</taxon>
        <taxon>Pentapetalae</taxon>
        <taxon>Saxifragales</taxon>
        <taxon>Crassulaceae</taxon>
        <taxon>Kalanchoe</taxon>
    </lineage>
</organism>
<accession>A0A7N0T482</accession>
<dbReference type="AlphaFoldDB" id="A0A7N0T482"/>
<evidence type="ECO:0000313" key="1">
    <source>
        <dbReference type="EnsemblPlants" id="Kaladp0022s0045.1.v1.1"/>
    </source>
</evidence>
<dbReference type="Proteomes" id="UP000594263">
    <property type="component" value="Unplaced"/>
</dbReference>
<evidence type="ECO:0000313" key="2">
    <source>
        <dbReference type="Proteomes" id="UP000594263"/>
    </source>
</evidence>
<dbReference type="EnsemblPlants" id="Kaladp0022s0045.1.v1.1">
    <property type="protein sequence ID" value="Kaladp0022s0045.1.v1.1"/>
    <property type="gene ID" value="Kaladp0022s0045.v1.1"/>
</dbReference>
<reference evidence="1" key="1">
    <citation type="submission" date="2021-01" db="UniProtKB">
        <authorList>
            <consortium name="EnsemblPlants"/>
        </authorList>
    </citation>
    <scope>IDENTIFICATION</scope>
</reference>
<protein>
    <submittedName>
        <fullName evidence="1">Uncharacterized protein</fullName>
    </submittedName>
</protein>
<proteinExistence type="predicted"/>
<sequence length="80" mass="8911">MDILMDAPFFITFITTSIPSTTCPNTTCLPSSHSAVSVVMKKRNPSDKLKSLLYWYMESIPGPMCFFVSRVCPSLRCTAP</sequence>
<dbReference type="Gramene" id="Kaladp0022s0045.1.v1.1">
    <property type="protein sequence ID" value="Kaladp0022s0045.1.v1.1"/>
    <property type="gene ID" value="Kaladp0022s0045.v1.1"/>
</dbReference>
<name>A0A7N0T482_KALFE</name>
<keyword evidence="2" id="KW-1185">Reference proteome</keyword>